<protein>
    <submittedName>
        <fullName evidence="1">Putative immediate-early protein</fullName>
    </submittedName>
</protein>
<evidence type="ECO:0000313" key="1">
    <source>
        <dbReference type="EMBL" id="AGK44985.1"/>
    </source>
</evidence>
<sequence length="64" mass="7311">MSMIQAYLCDSVSGEPYTCKGDLCEIPFGRNFTRRVESLDDFKAEDFSLEGYDPHPAIRMRMAV</sequence>
<dbReference type="GO" id="GO:0016740">
    <property type="term" value="F:transferase activity"/>
    <property type="evidence" value="ECO:0007669"/>
    <property type="project" value="UniProtKB-KW"/>
</dbReference>
<dbReference type="Gene3D" id="3.30.572.10">
    <property type="entry name" value="Thymidylate synthase/dCMP hydroxymethylase domain"/>
    <property type="match status" value="1"/>
</dbReference>
<evidence type="ECO:0000313" key="2">
    <source>
        <dbReference type="Proteomes" id="UP000138945"/>
    </source>
</evidence>
<dbReference type="InterPro" id="IPR022600">
    <property type="entry name" value="Frog_virus-3_Orf82R"/>
</dbReference>
<dbReference type="Proteomes" id="UP000138945">
    <property type="component" value="Segment"/>
</dbReference>
<dbReference type="InterPro" id="IPR036926">
    <property type="entry name" value="Thymidate_synth/dCMP_Mease_sf"/>
</dbReference>
<accession>A0A088B1C0</accession>
<reference evidence="1 2" key="1">
    <citation type="submission" date="2012-11" db="EMBL/GenBank/DDBJ databases">
        <title>Complete genome sequence of an iridovirus isolated from the Chinese giant salamander Andrias davidianus.</title>
        <authorList>
            <person name="Meng Y."/>
            <person name="Xiao H.B."/>
            <person name="Zeng L.B."/>
            <person name="Zhang H."/>
            <person name="Ma J."/>
            <person name="Fan Y.D."/>
        </authorList>
    </citation>
    <scope>NUCLEOTIDE SEQUENCE [LARGE SCALE GENOMIC DNA]</scope>
</reference>
<name>A0A088B1C0_FRG3V</name>
<organism evidence="1 2">
    <name type="scientific">Chinese giant salamander iridovirus</name>
    <dbReference type="NCBI Taxonomy" id="1213990"/>
    <lineage>
        <taxon>Viruses</taxon>
        <taxon>Varidnaviria</taxon>
        <taxon>Bamfordvirae</taxon>
        <taxon>Nucleocytoviricota</taxon>
        <taxon>Megaviricetes</taxon>
        <taxon>Pimascovirales</taxon>
        <taxon>Pimascovirales incertae sedis</taxon>
        <taxon>Iridoviridae</taxon>
        <taxon>Alphairidovirinae</taxon>
        <taxon>Ranavirus</taxon>
        <taxon>Ranavirus rana1</taxon>
        <taxon>Frog virus 3</taxon>
    </lineage>
</organism>
<dbReference type="SUPFAM" id="SSF55831">
    <property type="entry name" value="Thymidylate synthase/dCMP hydroxymethylase"/>
    <property type="match status" value="1"/>
</dbReference>
<proteinExistence type="predicted"/>
<dbReference type="Pfam" id="PF11135">
    <property type="entry name" value="DUF2888"/>
    <property type="match status" value="1"/>
</dbReference>
<dbReference type="EMBL" id="KC243313">
    <property type="protein sequence ID" value="AGK44985.1"/>
    <property type="molecule type" value="Genomic_DNA"/>
</dbReference>